<reference evidence="2" key="1">
    <citation type="submission" date="2024-06" db="EMBL/GenBank/DDBJ databases">
        <title>Genome sequence of Vogesella sp. MAHUQ-64.</title>
        <authorList>
            <person name="Huq M.A."/>
        </authorList>
    </citation>
    <scope>NUCLEOTIDE SEQUENCE</scope>
    <source>
        <strain evidence="2">MAHUQ-64</strain>
    </source>
</reference>
<accession>A0ABV1M203</accession>
<gene>
    <name evidence="2" type="ORF">ABNW52_06520</name>
</gene>
<keyword evidence="3" id="KW-1185">Reference proteome</keyword>
<evidence type="ECO:0000259" key="1">
    <source>
        <dbReference type="Pfam" id="PF13490"/>
    </source>
</evidence>
<dbReference type="Pfam" id="PF13490">
    <property type="entry name" value="zf-HC2"/>
    <property type="match status" value="1"/>
</dbReference>
<dbReference type="EMBL" id="JBEFLD010000003">
    <property type="protein sequence ID" value="MEQ6290262.1"/>
    <property type="molecule type" value="Genomic_DNA"/>
</dbReference>
<dbReference type="Proteomes" id="UP001433638">
    <property type="component" value="Unassembled WGS sequence"/>
</dbReference>
<dbReference type="RefSeq" id="WP_349585598.1">
    <property type="nucleotide sequence ID" value="NZ_JBEFLD010000003.1"/>
</dbReference>
<feature type="domain" description="Putative zinc-finger" evidence="1">
    <location>
        <begin position="4"/>
        <end position="38"/>
    </location>
</feature>
<evidence type="ECO:0000313" key="3">
    <source>
        <dbReference type="Proteomes" id="UP001433638"/>
    </source>
</evidence>
<sequence length="57" mass="6867">MMNCRQASRLISTAMDRPLSRAEQLQLSMHLLLCRNCRHFRQQMQQLRLGIRQGRQR</sequence>
<name>A0ABV1M203_9NEIS</name>
<evidence type="ECO:0000313" key="2">
    <source>
        <dbReference type="EMBL" id="MEQ6290262.1"/>
    </source>
</evidence>
<comment type="caution">
    <text evidence="2">The sequence shown here is derived from an EMBL/GenBank/DDBJ whole genome shotgun (WGS) entry which is preliminary data.</text>
</comment>
<dbReference type="InterPro" id="IPR027383">
    <property type="entry name" value="Znf_put"/>
</dbReference>
<protein>
    <submittedName>
        <fullName evidence="2">Zf-HC2 domain-containing protein</fullName>
    </submittedName>
</protein>
<organism evidence="2 3">
    <name type="scientific">Vogesella oryzagri</name>
    <dbReference type="NCBI Taxonomy" id="3160864"/>
    <lineage>
        <taxon>Bacteria</taxon>
        <taxon>Pseudomonadati</taxon>
        <taxon>Pseudomonadota</taxon>
        <taxon>Betaproteobacteria</taxon>
        <taxon>Neisseriales</taxon>
        <taxon>Chromobacteriaceae</taxon>
        <taxon>Vogesella</taxon>
    </lineage>
</organism>
<proteinExistence type="predicted"/>